<reference evidence="7" key="1">
    <citation type="journal article" date="2019" name="Int. J. Syst. Evol. Microbiol.">
        <title>The Global Catalogue of Microorganisms (GCM) 10K type strain sequencing project: providing services to taxonomists for standard genome sequencing and annotation.</title>
        <authorList>
            <consortium name="The Broad Institute Genomics Platform"/>
            <consortium name="The Broad Institute Genome Sequencing Center for Infectious Disease"/>
            <person name="Wu L."/>
            <person name="Ma J."/>
        </authorList>
    </citation>
    <scope>NUCLEOTIDE SEQUENCE [LARGE SCALE GENOMIC DNA]</scope>
    <source>
        <strain evidence="7">CGMCC 4.7152</strain>
    </source>
</reference>
<evidence type="ECO:0000256" key="3">
    <source>
        <dbReference type="ARBA" id="ARBA00022741"/>
    </source>
</evidence>
<evidence type="ECO:0000256" key="4">
    <source>
        <dbReference type="ARBA" id="ARBA00022840"/>
    </source>
</evidence>
<keyword evidence="4 6" id="KW-0067">ATP-binding</keyword>
<feature type="domain" description="ABC transporter" evidence="5">
    <location>
        <begin position="15"/>
        <end position="240"/>
    </location>
</feature>
<dbReference type="Pfam" id="PF00005">
    <property type="entry name" value="ABC_tran"/>
    <property type="match status" value="1"/>
</dbReference>
<dbReference type="SMART" id="SM00382">
    <property type="entry name" value="AAA"/>
    <property type="match status" value="1"/>
</dbReference>
<dbReference type="InterPro" id="IPR003593">
    <property type="entry name" value="AAA+_ATPase"/>
</dbReference>
<protein>
    <submittedName>
        <fullName evidence="6">ATP-binding cassette domain-containing protein</fullName>
    </submittedName>
</protein>
<dbReference type="PROSITE" id="PS00211">
    <property type="entry name" value="ABC_TRANSPORTER_1"/>
    <property type="match status" value="1"/>
</dbReference>
<dbReference type="InterPro" id="IPR017871">
    <property type="entry name" value="ABC_transporter-like_CS"/>
</dbReference>
<comment type="similarity">
    <text evidence="1">Belongs to the ABC transporter superfamily.</text>
</comment>
<dbReference type="PANTHER" id="PTHR43335:SF4">
    <property type="entry name" value="ABC TRANSPORTER, ATP-BINDING PROTEIN"/>
    <property type="match status" value="1"/>
</dbReference>
<dbReference type="RefSeq" id="WP_380113347.1">
    <property type="nucleotide sequence ID" value="NZ_JBHSIU010000007.1"/>
</dbReference>
<evidence type="ECO:0000259" key="5">
    <source>
        <dbReference type="PROSITE" id="PS50893"/>
    </source>
</evidence>
<dbReference type="PROSITE" id="PS50893">
    <property type="entry name" value="ABC_TRANSPORTER_2"/>
    <property type="match status" value="1"/>
</dbReference>
<evidence type="ECO:0000313" key="6">
    <source>
        <dbReference type="EMBL" id="MFC4997115.1"/>
    </source>
</evidence>
<organism evidence="6 7">
    <name type="scientific">Dactylosporangium cerinum</name>
    <dbReference type="NCBI Taxonomy" id="1434730"/>
    <lineage>
        <taxon>Bacteria</taxon>
        <taxon>Bacillati</taxon>
        <taxon>Actinomycetota</taxon>
        <taxon>Actinomycetes</taxon>
        <taxon>Micromonosporales</taxon>
        <taxon>Micromonosporaceae</taxon>
        <taxon>Dactylosporangium</taxon>
    </lineage>
</organism>
<dbReference type="PANTHER" id="PTHR43335">
    <property type="entry name" value="ABC TRANSPORTER, ATP-BINDING PROTEIN"/>
    <property type="match status" value="1"/>
</dbReference>
<evidence type="ECO:0000313" key="7">
    <source>
        <dbReference type="Proteomes" id="UP001595912"/>
    </source>
</evidence>
<dbReference type="SUPFAM" id="SSF52540">
    <property type="entry name" value="P-loop containing nucleoside triphosphate hydrolases"/>
    <property type="match status" value="1"/>
</dbReference>
<dbReference type="EMBL" id="JBHSIU010000007">
    <property type="protein sequence ID" value="MFC4997115.1"/>
    <property type="molecule type" value="Genomic_DNA"/>
</dbReference>
<sequence length="316" mass="33598">MSQGSAQLSAAGQKIEARHLTKRYGATTAVHDLSFDVRPGLVTGFIGPNGAGKTTTMRMILGLDRPSGGDVTVGGRRYRDLPAPMREVGALIDAKAIHPGRSAYHHLLSLAQSNGIPAARATEVLGLVGLDAVGGRRVGGFSLGMCQRLGIAAALLGDPPVLMFDEPVNGLDPEGIVWIRQLMRELAAEGRTVFVSSHLMSEMALTADHLIVIGQGRLLRDEGVTEFVESSTRHTVLVRSARLEDLTTVLTKVGATVRPSIDDSIEVTGLDSRAIGELAAAYGFTLHELATQHASLEDAFMEMTHDSVDYRSSVPA</sequence>
<comment type="caution">
    <text evidence="6">The sequence shown here is derived from an EMBL/GenBank/DDBJ whole genome shotgun (WGS) entry which is preliminary data.</text>
</comment>
<dbReference type="GO" id="GO:0005524">
    <property type="term" value="F:ATP binding"/>
    <property type="evidence" value="ECO:0007669"/>
    <property type="project" value="UniProtKB-KW"/>
</dbReference>
<dbReference type="InterPro" id="IPR027417">
    <property type="entry name" value="P-loop_NTPase"/>
</dbReference>
<dbReference type="InterPro" id="IPR003439">
    <property type="entry name" value="ABC_transporter-like_ATP-bd"/>
</dbReference>
<accession>A0ABV9VNE9</accession>
<evidence type="ECO:0000256" key="2">
    <source>
        <dbReference type="ARBA" id="ARBA00022448"/>
    </source>
</evidence>
<keyword evidence="2" id="KW-0813">Transport</keyword>
<keyword evidence="3" id="KW-0547">Nucleotide-binding</keyword>
<dbReference type="Gene3D" id="3.40.50.300">
    <property type="entry name" value="P-loop containing nucleotide triphosphate hydrolases"/>
    <property type="match status" value="1"/>
</dbReference>
<evidence type="ECO:0000256" key="1">
    <source>
        <dbReference type="ARBA" id="ARBA00005417"/>
    </source>
</evidence>
<name>A0ABV9VNE9_9ACTN</name>
<gene>
    <name evidence="6" type="ORF">ACFPIJ_04665</name>
</gene>
<keyword evidence="7" id="KW-1185">Reference proteome</keyword>
<dbReference type="Proteomes" id="UP001595912">
    <property type="component" value="Unassembled WGS sequence"/>
</dbReference>
<proteinExistence type="inferred from homology"/>